<evidence type="ECO:0000259" key="15">
    <source>
        <dbReference type="SMART" id="SM00382"/>
    </source>
</evidence>
<dbReference type="InterPro" id="IPR014851">
    <property type="entry name" value="BCS1_N"/>
</dbReference>
<gene>
    <name evidence="17" type="ORF">P8C59_007859</name>
</gene>
<protein>
    <recommendedName>
        <fullName evidence="19">Mitochondrial chaperone BCS1</fullName>
    </recommendedName>
</protein>
<dbReference type="GO" id="GO:0006412">
    <property type="term" value="P:translation"/>
    <property type="evidence" value="ECO:0007669"/>
    <property type="project" value="InterPro"/>
</dbReference>
<keyword evidence="6" id="KW-0999">Mitochondrion inner membrane</keyword>
<dbReference type="Gene3D" id="3.40.50.300">
    <property type="entry name" value="P-loop containing nucleotide triphosphate hydrolases"/>
    <property type="match status" value="1"/>
</dbReference>
<evidence type="ECO:0000256" key="3">
    <source>
        <dbReference type="ARBA" id="ARBA00007448"/>
    </source>
</evidence>
<evidence type="ECO:0000256" key="9">
    <source>
        <dbReference type="ARBA" id="ARBA00022980"/>
    </source>
</evidence>
<evidence type="ECO:0000313" key="17">
    <source>
        <dbReference type="EMBL" id="KAK2073584.1"/>
    </source>
</evidence>
<dbReference type="SMART" id="SM00382">
    <property type="entry name" value="AAA"/>
    <property type="match status" value="1"/>
</dbReference>
<dbReference type="Pfam" id="PF25426">
    <property type="entry name" value="AAA_lid_BCS1"/>
    <property type="match status" value="1"/>
</dbReference>
<organism evidence="17 18">
    <name type="scientific">Phyllachora maydis</name>
    <dbReference type="NCBI Taxonomy" id="1825666"/>
    <lineage>
        <taxon>Eukaryota</taxon>
        <taxon>Fungi</taxon>
        <taxon>Dikarya</taxon>
        <taxon>Ascomycota</taxon>
        <taxon>Pezizomycotina</taxon>
        <taxon>Sordariomycetes</taxon>
        <taxon>Sordariomycetidae</taxon>
        <taxon>Phyllachorales</taxon>
        <taxon>Phyllachoraceae</taxon>
        <taxon>Phyllachora</taxon>
    </lineage>
</organism>
<keyword evidence="12" id="KW-0472">Membrane</keyword>
<dbReference type="InterPro" id="IPR036967">
    <property type="entry name" value="Ribosomal_uS11_sf"/>
</dbReference>
<evidence type="ECO:0000256" key="12">
    <source>
        <dbReference type="ARBA" id="ARBA00023136"/>
    </source>
</evidence>
<evidence type="ECO:0000256" key="5">
    <source>
        <dbReference type="ARBA" id="ARBA00022741"/>
    </source>
</evidence>
<evidence type="ECO:0000256" key="2">
    <source>
        <dbReference type="ARBA" id="ARBA00006194"/>
    </source>
</evidence>
<dbReference type="CDD" id="cd19510">
    <property type="entry name" value="RecA-like_BCS1"/>
    <property type="match status" value="1"/>
</dbReference>
<dbReference type="InterPro" id="IPR057495">
    <property type="entry name" value="AAA_lid_BCS1"/>
</dbReference>
<reference evidence="17" key="1">
    <citation type="journal article" date="2023" name="Mol. Plant Microbe Interact.">
        <title>Elucidating the Obligate Nature and Biological Capacity of an Invasive Fungal Corn Pathogen.</title>
        <authorList>
            <person name="MacCready J.S."/>
            <person name="Roggenkamp E.M."/>
            <person name="Gdanetz K."/>
            <person name="Chilvers M.I."/>
        </authorList>
    </citation>
    <scope>NUCLEOTIDE SEQUENCE</scope>
    <source>
        <strain evidence="17">PM02</strain>
    </source>
</reference>
<dbReference type="GO" id="GO:0003735">
    <property type="term" value="F:structural constituent of ribosome"/>
    <property type="evidence" value="ECO:0007669"/>
    <property type="project" value="InterPro"/>
</dbReference>
<evidence type="ECO:0000256" key="7">
    <source>
        <dbReference type="ARBA" id="ARBA00022801"/>
    </source>
</evidence>
<feature type="domain" description="AAA+ ATPase" evidence="15">
    <location>
        <begin position="425"/>
        <end position="557"/>
    </location>
</feature>
<comment type="similarity">
    <text evidence="3">Belongs to the AAA ATPase family. BCS1 subfamily.</text>
</comment>
<comment type="similarity">
    <text evidence="2">Belongs to the universal ribosomal protein uS11 family.</text>
</comment>
<dbReference type="InterPro" id="IPR001971">
    <property type="entry name" value="Ribosomal_uS11"/>
</dbReference>
<dbReference type="SMART" id="SM01024">
    <property type="entry name" value="BCS1_N"/>
    <property type="match status" value="1"/>
</dbReference>
<keyword evidence="5" id="KW-0547">Nucleotide-binding</keyword>
<dbReference type="GO" id="GO:0016887">
    <property type="term" value="F:ATP hydrolysis activity"/>
    <property type="evidence" value="ECO:0007669"/>
    <property type="project" value="InterPro"/>
</dbReference>
<evidence type="ECO:0000256" key="10">
    <source>
        <dbReference type="ARBA" id="ARBA00022989"/>
    </source>
</evidence>
<evidence type="ECO:0000256" key="1">
    <source>
        <dbReference type="ARBA" id="ARBA00004434"/>
    </source>
</evidence>
<evidence type="ECO:0000256" key="11">
    <source>
        <dbReference type="ARBA" id="ARBA00023128"/>
    </source>
</evidence>
<dbReference type="SUPFAM" id="SSF53137">
    <property type="entry name" value="Translational machinery components"/>
    <property type="match status" value="1"/>
</dbReference>
<dbReference type="SUPFAM" id="SSF52540">
    <property type="entry name" value="P-loop containing nucleoside triphosphate hydrolases"/>
    <property type="match status" value="1"/>
</dbReference>
<keyword evidence="7" id="KW-0378">Hydrolase</keyword>
<evidence type="ECO:0000256" key="6">
    <source>
        <dbReference type="ARBA" id="ARBA00022792"/>
    </source>
</evidence>
<dbReference type="Pfam" id="PF00004">
    <property type="entry name" value="AAA"/>
    <property type="match status" value="1"/>
</dbReference>
<dbReference type="Gene3D" id="3.30.420.80">
    <property type="entry name" value="Ribosomal protein S11"/>
    <property type="match status" value="1"/>
</dbReference>
<dbReference type="GO" id="GO:1990904">
    <property type="term" value="C:ribonucleoprotein complex"/>
    <property type="evidence" value="ECO:0007669"/>
    <property type="project" value="UniProtKB-KW"/>
</dbReference>
<evidence type="ECO:0000313" key="18">
    <source>
        <dbReference type="Proteomes" id="UP001217918"/>
    </source>
</evidence>
<keyword evidence="9" id="KW-0689">Ribosomal protein</keyword>
<keyword evidence="10" id="KW-1133">Transmembrane helix</keyword>
<keyword evidence="18" id="KW-1185">Reference proteome</keyword>
<dbReference type="InterPro" id="IPR003959">
    <property type="entry name" value="ATPase_AAA_core"/>
</dbReference>
<evidence type="ECO:0008006" key="19">
    <source>
        <dbReference type="Google" id="ProtNLM"/>
    </source>
</evidence>
<dbReference type="Pfam" id="PF00411">
    <property type="entry name" value="Ribosomal_S11"/>
    <property type="match status" value="1"/>
</dbReference>
<dbReference type="AlphaFoldDB" id="A0AAD9IAA4"/>
<evidence type="ECO:0000259" key="16">
    <source>
        <dbReference type="SMART" id="SM01024"/>
    </source>
</evidence>
<name>A0AAD9IAA4_9PEZI</name>
<keyword evidence="4" id="KW-0812">Transmembrane</keyword>
<dbReference type="Proteomes" id="UP001217918">
    <property type="component" value="Unassembled WGS sequence"/>
</dbReference>
<evidence type="ECO:0000256" key="4">
    <source>
        <dbReference type="ARBA" id="ARBA00022692"/>
    </source>
</evidence>
<dbReference type="InterPro" id="IPR050747">
    <property type="entry name" value="Mitochondrial_chaperone_BCS1"/>
</dbReference>
<comment type="catalytic activity">
    <reaction evidence="14">
        <text>ATP + H2O = ADP + phosphate + H(+)</text>
        <dbReference type="Rhea" id="RHEA:13065"/>
        <dbReference type="ChEBI" id="CHEBI:15377"/>
        <dbReference type="ChEBI" id="CHEBI:15378"/>
        <dbReference type="ChEBI" id="CHEBI:30616"/>
        <dbReference type="ChEBI" id="CHEBI:43474"/>
        <dbReference type="ChEBI" id="CHEBI:456216"/>
    </reaction>
    <physiologicalReaction direction="left-to-right" evidence="14">
        <dbReference type="Rhea" id="RHEA:13066"/>
    </physiologicalReaction>
</comment>
<sequence length="650" mass="69958">MAFLADHFVRRALNKEPIADGDDLGAHIGFDQGSEANEGPYHLHVYSHRHNTHVTVTKPNRGAIISLSCGNLGFKKSGRKTYDAAYQLCAYSLDRLYQTPHAKKIKTLEVVLRGFGPGREAITKVLLGDEGKWLRDKVCRVMDATRLKHGAPAAAAAAAAAEAPSPPNLPGGPPAPPSPALAGLAGLFGNPVFAGGIGLAGLGYAAALGRRALLQAAALARRQLLVSVEISKRDPSYPWVLAWLSAPRAAPPGFLAARLTRIRALAVSTSVRALGSGPAAAAAAGARGGEDGPTRAHFRVQPGFGHHLVRHRPGVYVAVRREKLGTASTQTGEPHETLTLTLLWAHRGVLEDIFREAHGLVAQAREGRTAVYTVRGMAWEPLGTPPRKRPLGSVMLDRGVKEAVVDDVREFMASQQWYVDRGVPYRRGYLLHGPPGTGKTSFIQALAGELDYNIAMINLAARGVTDDLLAQLLATMPERSILVLEDVDAALANRRRRSEDGHSGPTVTYSGLLNALDGMAAASDRIAFLTTNHIDRLDPALIRPGRVDMIMRIGEATRYQASEMWKRYYGDRDADGSAHDRFLQRLDELGLFGEARGDAPARRTSTAAIQGLFQCNKGDFEGAIRMAEGLIPRTFEADEPASEGCVKTRA</sequence>
<keyword evidence="8" id="KW-0067">ATP-binding</keyword>
<dbReference type="GO" id="GO:0005840">
    <property type="term" value="C:ribosome"/>
    <property type="evidence" value="ECO:0007669"/>
    <property type="project" value="UniProtKB-KW"/>
</dbReference>
<evidence type="ECO:0000256" key="8">
    <source>
        <dbReference type="ARBA" id="ARBA00022840"/>
    </source>
</evidence>
<evidence type="ECO:0000256" key="14">
    <source>
        <dbReference type="ARBA" id="ARBA00048778"/>
    </source>
</evidence>
<dbReference type="PANTHER" id="PTHR23070">
    <property type="entry name" value="BCS1 AAA-TYPE ATPASE"/>
    <property type="match status" value="1"/>
</dbReference>
<feature type="domain" description="BCS1 N-terminal" evidence="16">
    <location>
        <begin position="200"/>
        <end position="394"/>
    </location>
</feature>
<dbReference type="Pfam" id="PF08740">
    <property type="entry name" value="BCS1_N"/>
    <property type="match status" value="1"/>
</dbReference>
<dbReference type="InterPro" id="IPR003593">
    <property type="entry name" value="AAA+_ATPase"/>
</dbReference>
<comment type="caution">
    <text evidence="17">The sequence shown here is derived from an EMBL/GenBank/DDBJ whole genome shotgun (WGS) entry which is preliminary data.</text>
</comment>
<comment type="subcellular location">
    <subcellularLocation>
        <location evidence="1">Mitochondrion inner membrane</location>
        <topology evidence="1">Single-pass membrane protein</topology>
    </subcellularLocation>
</comment>
<dbReference type="EMBL" id="JAQQPM010000007">
    <property type="protein sequence ID" value="KAK2073584.1"/>
    <property type="molecule type" value="Genomic_DNA"/>
</dbReference>
<accession>A0AAD9IAA4</accession>
<proteinExistence type="inferred from homology"/>
<dbReference type="GO" id="GO:0005743">
    <property type="term" value="C:mitochondrial inner membrane"/>
    <property type="evidence" value="ECO:0007669"/>
    <property type="project" value="UniProtKB-SubCell"/>
</dbReference>
<keyword evidence="13" id="KW-0687">Ribonucleoprotein</keyword>
<keyword evidence="11" id="KW-0496">Mitochondrion</keyword>
<evidence type="ECO:0000256" key="13">
    <source>
        <dbReference type="ARBA" id="ARBA00023274"/>
    </source>
</evidence>
<dbReference type="InterPro" id="IPR027417">
    <property type="entry name" value="P-loop_NTPase"/>
</dbReference>
<dbReference type="GO" id="GO:0005524">
    <property type="term" value="F:ATP binding"/>
    <property type="evidence" value="ECO:0007669"/>
    <property type="project" value="UniProtKB-KW"/>
</dbReference>